<dbReference type="Pfam" id="PF00106">
    <property type="entry name" value="adh_short"/>
    <property type="match status" value="1"/>
</dbReference>
<keyword evidence="3" id="KW-1185">Reference proteome</keyword>
<dbReference type="InterPro" id="IPR036291">
    <property type="entry name" value="NAD(P)-bd_dom_sf"/>
</dbReference>
<dbReference type="InParanoid" id="A0A2P5I5E1"/>
<keyword evidence="1" id="KW-0560">Oxidoreductase</keyword>
<dbReference type="Gene3D" id="3.40.50.720">
    <property type="entry name" value="NAD(P)-binding Rossmann-like Domain"/>
    <property type="match status" value="1"/>
</dbReference>
<evidence type="ECO:0000313" key="3">
    <source>
        <dbReference type="Proteomes" id="UP000094444"/>
    </source>
</evidence>
<sequence length="293" mass="32310">MASLAAKTVVATGASSGLGFELVKQLLAKPEPYRFILGARDTETTKKAYDDLKFDSTTHSVTVLPLQLSDLKAVKSFAHQTLEKLGRDRLDYLLLNAGMAKGASGPGPHGSKWCEPYVVNHLSQHYLTHLFREKLVESKSRVVVVSSGAIRRVSDPSVLDKDLLADSGADSLTIYPESKFVQLLGAHWWRRELPECHVVAVSPGLIPQTGISRHGTTKLTMDMPDAKTVPEGAQSILRAFTRDDFPEDPEQIFLTSWGEWWGKDVIETSLDKALQVKWCPSLETIEQEEGIAA</sequence>
<dbReference type="PANTHER" id="PTHR43157">
    <property type="entry name" value="PHOSPHATIDYLINOSITOL-GLYCAN BIOSYNTHESIS CLASS F PROTEIN-RELATED"/>
    <property type="match status" value="1"/>
</dbReference>
<organism evidence="2 3">
    <name type="scientific">Diaporthe helianthi</name>
    <dbReference type="NCBI Taxonomy" id="158607"/>
    <lineage>
        <taxon>Eukaryota</taxon>
        <taxon>Fungi</taxon>
        <taxon>Dikarya</taxon>
        <taxon>Ascomycota</taxon>
        <taxon>Pezizomycotina</taxon>
        <taxon>Sordariomycetes</taxon>
        <taxon>Sordariomycetidae</taxon>
        <taxon>Diaporthales</taxon>
        <taxon>Diaporthaceae</taxon>
        <taxon>Diaporthe</taxon>
    </lineage>
</organism>
<comment type="caution">
    <text evidence="2">The sequence shown here is derived from an EMBL/GenBank/DDBJ whole genome shotgun (WGS) entry which is preliminary data.</text>
</comment>
<name>A0A2P5I5E1_DIAHE</name>
<evidence type="ECO:0000256" key="1">
    <source>
        <dbReference type="ARBA" id="ARBA00023002"/>
    </source>
</evidence>
<dbReference type="PRINTS" id="PR00081">
    <property type="entry name" value="GDHRDH"/>
</dbReference>
<dbReference type="Proteomes" id="UP000094444">
    <property type="component" value="Unassembled WGS sequence"/>
</dbReference>
<dbReference type="AlphaFoldDB" id="A0A2P5I5E1"/>
<dbReference type="InterPro" id="IPR002347">
    <property type="entry name" value="SDR_fam"/>
</dbReference>
<proteinExistence type="predicted"/>
<protein>
    <recommendedName>
        <fullName evidence="4">Short-chain dehydrogenase/reductase</fullName>
    </recommendedName>
</protein>
<dbReference type="SUPFAM" id="SSF51735">
    <property type="entry name" value="NAD(P)-binding Rossmann-fold domains"/>
    <property type="match status" value="1"/>
</dbReference>
<dbReference type="GO" id="GO:0016491">
    <property type="term" value="F:oxidoreductase activity"/>
    <property type="evidence" value="ECO:0007669"/>
    <property type="project" value="UniProtKB-KW"/>
</dbReference>
<accession>A0A2P5I5E1</accession>
<dbReference type="PANTHER" id="PTHR43157:SF31">
    <property type="entry name" value="PHOSPHATIDYLINOSITOL-GLYCAN BIOSYNTHESIS CLASS F PROTEIN"/>
    <property type="match status" value="1"/>
</dbReference>
<evidence type="ECO:0000313" key="2">
    <source>
        <dbReference type="EMBL" id="POS77674.1"/>
    </source>
</evidence>
<gene>
    <name evidence="2" type="ORF">DHEL01_v203929</name>
</gene>
<reference evidence="2" key="1">
    <citation type="submission" date="2017-09" db="EMBL/GenBank/DDBJ databases">
        <title>Polyketide synthases of a Diaporthe helianthi virulent isolate.</title>
        <authorList>
            <person name="Baroncelli R."/>
        </authorList>
    </citation>
    <scope>NUCLEOTIDE SEQUENCE [LARGE SCALE GENOMIC DNA]</scope>
    <source>
        <strain evidence="2">7/96</strain>
    </source>
</reference>
<dbReference type="EMBL" id="MAVT02000250">
    <property type="protein sequence ID" value="POS77674.1"/>
    <property type="molecule type" value="Genomic_DNA"/>
</dbReference>
<dbReference type="OrthoDB" id="542013at2759"/>
<evidence type="ECO:0008006" key="4">
    <source>
        <dbReference type="Google" id="ProtNLM"/>
    </source>
</evidence>
<dbReference type="STRING" id="158607.A0A2P5I5E1"/>